<dbReference type="Proteomes" id="UP000197138">
    <property type="component" value="Unassembled WGS sequence"/>
</dbReference>
<evidence type="ECO:0000313" key="2">
    <source>
        <dbReference type="Proteomes" id="UP000197138"/>
    </source>
</evidence>
<gene>
    <name evidence="1" type="ORF">CDL15_Pgr007479</name>
</gene>
<organism evidence="1 2">
    <name type="scientific">Punica granatum</name>
    <name type="common">Pomegranate</name>
    <dbReference type="NCBI Taxonomy" id="22663"/>
    <lineage>
        <taxon>Eukaryota</taxon>
        <taxon>Viridiplantae</taxon>
        <taxon>Streptophyta</taxon>
        <taxon>Embryophyta</taxon>
        <taxon>Tracheophyta</taxon>
        <taxon>Spermatophyta</taxon>
        <taxon>Magnoliopsida</taxon>
        <taxon>eudicotyledons</taxon>
        <taxon>Gunneridae</taxon>
        <taxon>Pentapetalae</taxon>
        <taxon>rosids</taxon>
        <taxon>malvids</taxon>
        <taxon>Myrtales</taxon>
        <taxon>Lythraceae</taxon>
        <taxon>Punica</taxon>
    </lineage>
</organism>
<dbReference type="AlphaFoldDB" id="A0A218XAC1"/>
<accession>A0A218XAC1</accession>
<name>A0A218XAC1_PUNGR</name>
<reference evidence="2" key="1">
    <citation type="journal article" date="2017" name="Plant J.">
        <title>The pomegranate (Punica granatum L.) genome and the genomics of punicalagin biosynthesis.</title>
        <authorList>
            <person name="Qin G."/>
            <person name="Xu C."/>
            <person name="Ming R."/>
            <person name="Tang H."/>
            <person name="Guyot R."/>
            <person name="Kramer E.M."/>
            <person name="Hu Y."/>
            <person name="Yi X."/>
            <person name="Qi Y."/>
            <person name="Xu X."/>
            <person name="Gao Z."/>
            <person name="Pan H."/>
            <person name="Jian J."/>
            <person name="Tian Y."/>
            <person name="Yue Z."/>
            <person name="Xu Y."/>
        </authorList>
    </citation>
    <scope>NUCLEOTIDE SEQUENCE [LARGE SCALE GENOMIC DNA]</scope>
    <source>
        <strain evidence="2">cv. Dabenzi</strain>
    </source>
</reference>
<protein>
    <submittedName>
        <fullName evidence="1">Uncharacterized protein</fullName>
    </submittedName>
</protein>
<comment type="caution">
    <text evidence="1">The sequence shown here is derived from an EMBL/GenBank/DDBJ whole genome shotgun (WGS) entry which is preliminary data.</text>
</comment>
<evidence type="ECO:0000313" key="1">
    <source>
        <dbReference type="EMBL" id="OWM81441.1"/>
    </source>
</evidence>
<proteinExistence type="predicted"/>
<sequence>MTLPKPVSPSGLSALLRREKDPKLHLRRFQTPTAQYSPEKPFRHSLLSYDLIITKFVFLEAISSWLQISI</sequence>
<dbReference type="EMBL" id="MTKT01002214">
    <property type="protein sequence ID" value="OWM81441.1"/>
    <property type="molecule type" value="Genomic_DNA"/>
</dbReference>